<proteinExistence type="predicted"/>
<evidence type="ECO:0000313" key="2">
    <source>
        <dbReference type="EMBL" id="ABG53357.1"/>
    </source>
</evidence>
<dbReference type="eggNOG" id="ENOG502ZB7V">
    <property type="taxonomic scope" value="Bacteria"/>
</dbReference>
<dbReference type="Pfam" id="PF04755">
    <property type="entry name" value="PAP_fibrillin"/>
    <property type="match status" value="1"/>
</dbReference>
<dbReference type="OrthoDB" id="454050at2"/>
<feature type="domain" description="Plastid lipid-associated protein/fibrillin conserved" evidence="1">
    <location>
        <begin position="26"/>
        <end position="244"/>
    </location>
</feature>
<dbReference type="InterPro" id="IPR006843">
    <property type="entry name" value="PAP/fibrillin_dom"/>
</dbReference>
<dbReference type="EMBL" id="CP000393">
    <property type="protein sequence ID" value="ABG53357.1"/>
    <property type="molecule type" value="Genomic_DNA"/>
</dbReference>
<name>Q10WL7_TRIEI</name>
<sequence length="248" mass="28001">MNNIATILETKMALREALKTYDGDVKNQKVKAKIEQLSQLNPIEKPTHSSLLESHWLLISAPSFPQGQKLSNGKYAYTLGKLAFNMFQPTNLKLVIDSVKQPVVLLGEKSKRSHDIVVEFSIIDELFPPLKGIVRNLAVCYPVDNKNLQAEFTGGIFAPQKGENLSTWKDIFVQAKASKKGLKEQLMSVFFKLMFGLTPPQGMNTETGEISFTMKRSPKGRLEILFLDEELRITKGKKENILIFERMV</sequence>
<gene>
    <name evidence="2" type="ordered locus">Tery_4365</name>
</gene>
<organism evidence="2">
    <name type="scientific">Trichodesmium erythraeum (strain IMS101)</name>
    <dbReference type="NCBI Taxonomy" id="203124"/>
    <lineage>
        <taxon>Bacteria</taxon>
        <taxon>Bacillati</taxon>
        <taxon>Cyanobacteriota</taxon>
        <taxon>Cyanophyceae</taxon>
        <taxon>Oscillatoriophycideae</taxon>
        <taxon>Oscillatoriales</taxon>
        <taxon>Microcoleaceae</taxon>
        <taxon>Trichodesmium</taxon>
    </lineage>
</organism>
<protein>
    <recommendedName>
        <fullName evidence="1">Plastid lipid-associated protein/fibrillin conserved domain-containing protein</fullName>
    </recommendedName>
</protein>
<dbReference type="RefSeq" id="WP_011613683.1">
    <property type="nucleotide sequence ID" value="NC_008312.1"/>
</dbReference>
<dbReference type="HOGENOM" id="CLU_919315_0_0_3"/>
<evidence type="ECO:0000259" key="1">
    <source>
        <dbReference type="Pfam" id="PF04755"/>
    </source>
</evidence>
<dbReference type="KEGG" id="ter:Tery_4365"/>
<reference evidence="2" key="1">
    <citation type="submission" date="2006-06" db="EMBL/GenBank/DDBJ databases">
        <title>Complete sequence of Trichodesmium erythraeum IMS101.</title>
        <authorList>
            <consortium name="US DOE Joint Genome Institute"/>
            <person name="Copeland A."/>
            <person name="Lucas S."/>
            <person name="Lapidus A."/>
            <person name="Barry K."/>
            <person name="Detter J.C."/>
            <person name="Glavina del Rio T."/>
            <person name="Hammon N."/>
            <person name="Israni S."/>
            <person name="Dalin E."/>
            <person name="Tice H."/>
            <person name="Pitluck S."/>
            <person name="Kiss H."/>
            <person name="Munk A.C."/>
            <person name="Brettin T."/>
            <person name="Bruce D."/>
            <person name="Han C."/>
            <person name="Tapia R."/>
            <person name="Gilna P."/>
            <person name="Schmutz J."/>
            <person name="Larimer F."/>
            <person name="Land M."/>
            <person name="Hauser L."/>
            <person name="Kyrpides N."/>
            <person name="Kim E."/>
            <person name="Richardson P."/>
        </authorList>
    </citation>
    <scope>NUCLEOTIDE SEQUENCE [LARGE SCALE GENOMIC DNA]</scope>
    <source>
        <strain evidence="2">IMS101</strain>
    </source>
</reference>
<dbReference type="AlphaFoldDB" id="Q10WL7"/>
<accession>Q10WL7</accession>
<dbReference type="STRING" id="203124.Tery_4365"/>